<dbReference type="KEGG" id="ccp:CHC_T00007358001"/>
<sequence length="218" mass="23329">MFCVAPHNVQDVLRDEKRDDGGVRHGQARVAHQAIHGAGKAVGLRRAGAARAVLVRQEEVAQRRGVQKGLQHRVHIARIAQVEQPHRRADAISPGQHSGGALEDSELLLRRHIGGAGAHAPLPPAHGGLTCSQAGGASMAARYRGGGGGRMGRGMDGRGRGDEGAFRWRRGCGERNEYFVRHADTCAGEFAQLLRRPLSIAILFPDSTVDLCKQALST</sequence>
<dbReference type="Gramene" id="CDF40593">
    <property type="protein sequence ID" value="CDF40593"/>
    <property type="gene ID" value="CHC_T00007358001"/>
</dbReference>
<gene>
    <name evidence="1" type="ORF">CHC_T00007358001</name>
</gene>
<dbReference type="RefSeq" id="XP_005710887.1">
    <property type="nucleotide sequence ID" value="XM_005710830.1"/>
</dbReference>
<proteinExistence type="predicted"/>
<reference evidence="2" key="1">
    <citation type="journal article" date="2013" name="Proc. Natl. Acad. Sci. U.S.A.">
        <title>Genome structure and metabolic features in the red seaweed Chondrus crispus shed light on evolution of the Archaeplastida.</title>
        <authorList>
            <person name="Collen J."/>
            <person name="Porcel B."/>
            <person name="Carre W."/>
            <person name="Ball S.G."/>
            <person name="Chaparro C."/>
            <person name="Tonon T."/>
            <person name="Barbeyron T."/>
            <person name="Michel G."/>
            <person name="Noel B."/>
            <person name="Valentin K."/>
            <person name="Elias M."/>
            <person name="Artiguenave F."/>
            <person name="Arun A."/>
            <person name="Aury J.M."/>
            <person name="Barbosa-Neto J.F."/>
            <person name="Bothwell J.H."/>
            <person name="Bouget F.Y."/>
            <person name="Brillet L."/>
            <person name="Cabello-Hurtado F."/>
            <person name="Capella-Gutierrez S."/>
            <person name="Charrier B."/>
            <person name="Cladiere L."/>
            <person name="Cock J.M."/>
            <person name="Coelho S.M."/>
            <person name="Colleoni C."/>
            <person name="Czjzek M."/>
            <person name="Da Silva C."/>
            <person name="Delage L."/>
            <person name="Denoeud F."/>
            <person name="Deschamps P."/>
            <person name="Dittami S.M."/>
            <person name="Gabaldon T."/>
            <person name="Gachon C.M."/>
            <person name="Groisillier A."/>
            <person name="Herve C."/>
            <person name="Jabbari K."/>
            <person name="Katinka M."/>
            <person name="Kloareg B."/>
            <person name="Kowalczyk N."/>
            <person name="Labadie K."/>
            <person name="Leblanc C."/>
            <person name="Lopez P.J."/>
            <person name="McLachlan D.H."/>
            <person name="Meslet-Cladiere L."/>
            <person name="Moustafa A."/>
            <person name="Nehr Z."/>
            <person name="Nyvall Collen P."/>
            <person name="Panaud O."/>
            <person name="Partensky F."/>
            <person name="Poulain J."/>
            <person name="Rensing S.A."/>
            <person name="Rousvoal S."/>
            <person name="Samson G."/>
            <person name="Symeonidi A."/>
            <person name="Weissenbach J."/>
            <person name="Zambounis A."/>
            <person name="Wincker P."/>
            <person name="Boyen C."/>
        </authorList>
    </citation>
    <scope>NUCLEOTIDE SEQUENCE [LARGE SCALE GENOMIC DNA]</scope>
    <source>
        <strain evidence="2">cv. Stackhouse</strain>
    </source>
</reference>
<accession>R7QS86</accession>
<organism evidence="1 2">
    <name type="scientific">Chondrus crispus</name>
    <name type="common">Carrageen Irish moss</name>
    <name type="synonym">Polymorpha crispa</name>
    <dbReference type="NCBI Taxonomy" id="2769"/>
    <lineage>
        <taxon>Eukaryota</taxon>
        <taxon>Rhodophyta</taxon>
        <taxon>Florideophyceae</taxon>
        <taxon>Rhodymeniophycidae</taxon>
        <taxon>Gigartinales</taxon>
        <taxon>Gigartinaceae</taxon>
        <taxon>Chondrus</taxon>
    </lineage>
</organism>
<evidence type="ECO:0000313" key="1">
    <source>
        <dbReference type="EMBL" id="CDF40593.1"/>
    </source>
</evidence>
<dbReference type="EMBL" id="HG002209">
    <property type="protein sequence ID" value="CDF40593.1"/>
    <property type="molecule type" value="Genomic_DNA"/>
</dbReference>
<evidence type="ECO:0000313" key="2">
    <source>
        <dbReference type="Proteomes" id="UP000012073"/>
    </source>
</evidence>
<dbReference type="GeneID" id="17318600"/>
<dbReference type="AlphaFoldDB" id="R7QS86"/>
<dbReference type="Proteomes" id="UP000012073">
    <property type="component" value="Unassembled WGS sequence"/>
</dbReference>
<keyword evidence="2" id="KW-1185">Reference proteome</keyword>
<name>R7QS86_CHOCR</name>
<protein>
    <submittedName>
        <fullName evidence="1">Uncharacterized protein</fullName>
    </submittedName>
</protein>